<gene>
    <name evidence="3" type="ORF">Taro_031990</name>
</gene>
<evidence type="ECO:0000256" key="2">
    <source>
        <dbReference type="SAM" id="SignalP"/>
    </source>
</evidence>
<feature type="chain" id="PRO_5032334911" evidence="2">
    <location>
        <begin position="25"/>
        <end position="105"/>
    </location>
</feature>
<comment type="caution">
    <text evidence="3">The sequence shown here is derived from an EMBL/GenBank/DDBJ whole genome shotgun (WGS) entry which is preliminary data.</text>
</comment>
<proteinExistence type="predicted"/>
<dbReference type="EMBL" id="NMUH01002321">
    <property type="protein sequence ID" value="MQL99260.1"/>
    <property type="molecule type" value="Genomic_DNA"/>
</dbReference>
<name>A0A843W0I2_COLES</name>
<dbReference type="PROSITE" id="PS51257">
    <property type="entry name" value="PROKAR_LIPOPROTEIN"/>
    <property type="match status" value="1"/>
</dbReference>
<evidence type="ECO:0000313" key="3">
    <source>
        <dbReference type="EMBL" id="MQL99260.1"/>
    </source>
</evidence>
<evidence type="ECO:0000313" key="4">
    <source>
        <dbReference type="Proteomes" id="UP000652761"/>
    </source>
</evidence>
<protein>
    <submittedName>
        <fullName evidence="3">Uncharacterized protein</fullName>
    </submittedName>
</protein>
<organism evidence="3 4">
    <name type="scientific">Colocasia esculenta</name>
    <name type="common">Wild taro</name>
    <name type="synonym">Arum esculentum</name>
    <dbReference type="NCBI Taxonomy" id="4460"/>
    <lineage>
        <taxon>Eukaryota</taxon>
        <taxon>Viridiplantae</taxon>
        <taxon>Streptophyta</taxon>
        <taxon>Embryophyta</taxon>
        <taxon>Tracheophyta</taxon>
        <taxon>Spermatophyta</taxon>
        <taxon>Magnoliopsida</taxon>
        <taxon>Liliopsida</taxon>
        <taxon>Araceae</taxon>
        <taxon>Aroideae</taxon>
        <taxon>Colocasieae</taxon>
        <taxon>Colocasia</taxon>
    </lineage>
</organism>
<evidence type="ECO:0000256" key="1">
    <source>
        <dbReference type="SAM" id="MobiDB-lite"/>
    </source>
</evidence>
<keyword evidence="4" id="KW-1185">Reference proteome</keyword>
<feature type="region of interest" description="Disordered" evidence="1">
    <location>
        <begin position="38"/>
        <end position="105"/>
    </location>
</feature>
<accession>A0A843W0I2</accession>
<keyword evidence="2" id="KW-0732">Signal</keyword>
<dbReference type="Proteomes" id="UP000652761">
    <property type="component" value="Unassembled WGS sequence"/>
</dbReference>
<feature type="signal peptide" evidence="2">
    <location>
        <begin position="1"/>
        <end position="24"/>
    </location>
</feature>
<sequence length="105" mass="11180">MSPRRSVACCLLLVMLLQSSSSCAAGFYILRRLRGGLGTHSKHPARHKGGLHTGGVGSRGSKAKEVEEEEDGGGRRGGGGPVPKKSTDPLLRTLKPYLKTKEKIN</sequence>
<reference evidence="3" key="1">
    <citation type="submission" date="2017-07" db="EMBL/GenBank/DDBJ databases">
        <title>Taro Niue Genome Assembly and Annotation.</title>
        <authorList>
            <person name="Atibalentja N."/>
            <person name="Keating K."/>
            <person name="Fields C.J."/>
        </authorList>
    </citation>
    <scope>NUCLEOTIDE SEQUENCE</scope>
    <source>
        <strain evidence="3">Niue_2</strain>
        <tissue evidence="3">Leaf</tissue>
    </source>
</reference>
<dbReference type="AlphaFoldDB" id="A0A843W0I2"/>
<feature type="compositionally biased region" description="Basic residues" evidence="1">
    <location>
        <begin position="40"/>
        <end position="50"/>
    </location>
</feature>